<evidence type="ECO:0000313" key="1">
    <source>
        <dbReference type="EMBL" id="TYO99397.1"/>
    </source>
</evidence>
<protein>
    <submittedName>
        <fullName evidence="1">Nucleotidyltransferase AbiEii toxin of type IV toxin-antitoxin system</fullName>
    </submittedName>
</protein>
<organism evidence="1 2">
    <name type="scientific">Geothermobacter ehrlichii</name>
    <dbReference type="NCBI Taxonomy" id="213224"/>
    <lineage>
        <taxon>Bacteria</taxon>
        <taxon>Pseudomonadati</taxon>
        <taxon>Thermodesulfobacteriota</taxon>
        <taxon>Desulfuromonadia</taxon>
        <taxon>Desulfuromonadales</taxon>
        <taxon>Geothermobacteraceae</taxon>
        <taxon>Geothermobacter</taxon>
    </lineage>
</organism>
<dbReference type="RefSeq" id="WP_148895309.1">
    <property type="nucleotide sequence ID" value="NZ_VNIB01000003.1"/>
</dbReference>
<dbReference type="Proteomes" id="UP000324159">
    <property type="component" value="Unassembled WGS sequence"/>
</dbReference>
<keyword evidence="2" id="KW-1185">Reference proteome</keyword>
<reference evidence="1 2" key="1">
    <citation type="submission" date="2019-07" db="EMBL/GenBank/DDBJ databases">
        <title>Genomic Encyclopedia of Type Strains, Phase IV (KMG-IV): sequencing the most valuable type-strain genomes for metagenomic binning, comparative biology and taxonomic classification.</title>
        <authorList>
            <person name="Goeker M."/>
        </authorList>
    </citation>
    <scope>NUCLEOTIDE SEQUENCE [LARGE SCALE GENOMIC DNA]</scope>
    <source>
        <strain evidence="1 2">SS015</strain>
    </source>
</reference>
<dbReference type="Pfam" id="PF08843">
    <property type="entry name" value="AbiEii"/>
    <property type="match status" value="1"/>
</dbReference>
<dbReference type="AlphaFoldDB" id="A0A5D3WLT0"/>
<gene>
    <name evidence="1" type="ORF">EDC39_103243</name>
</gene>
<proteinExistence type="predicted"/>
<name>A0A5D3WLT0_9BACT</name>
<evidence type="ECO:0000313" key="2">
    <source>
        <dbReference type="Proteomes" id="UP000324159"/>
    </source>
</evidence>
<dbReference type="EMBL" id="VNIB01000003">
    <property type="protein sequence ID" value="TYO99397.1"/>
    <property type="molecule type" value="Genomic_DNA"/>
</dbReference>
<accession>A0A5D3WLT0</accession>
<keyword evidence="1" id="KW-0808">Transferase</keyword>
<dbReference type="OrthoDB" id="5508069at2"/>
<sequence>MFERPHHQRIARVLLSLNGPLLRELGCLFGGGTAIVLRRGEYRESLDIDFLVSNPAGYRQLRQRLTGRQGLAAILDPGASGIETVRDIRADQYGIRTMLLVGGQQIKFEIILEGRIPLEPPGPDDEVCGISTLSFLDLAVSKLLANSDRWHDDGVFSRDLIDLAMLCPSTRLLKKAVAKAETAYGDAIVRDLDKAIRSLQERPGRFDRCLKALDIELPKALLWDRIRRLRRALPQPKGQ</sequence>
<dbReference type="InterPro" id="IPR014942">
    <property type="entry name" value="AbiEii"/>
</dbReference>
<comment type="caution">
    <text evidence="1">The sequence shown here is derived from an EMBL/GenBank/DDBJ whole genome shotgun (WGS) entry which is preliminary data.</text>
</comment>
<dbReference type="GO" id="GO:0016740">
    <property type="term" value="F:transferase activity"/>
    <property type="evidence" value="ECO:0007669"/>
    <property type="project" value="UniProtKB-KW"/>
</dbReference>